<dbReference type="AlphaFoldDB" id="A0AAD7KZS0"/>
<keyword evidence="4" id="KW-0812">Transmembrane</keyword>
<keyword evidence="5" id="KW-0479">Metal-binding</keyword>
<reference evidence="11" key="1">
    <citation type="journal article" date="2023" name="Science">
        <title>Elucidation of the pathway for biosynthesis of saponin adjuvants from the soapbark tree.</title>
        <authorList>
            <person name="Reed J."/>
            <person name="Orme A."/>
            <person name="El-Demerdash A."/>
            <person name="Owen C."/>
            <person name="Martin L.B.B."/>
            <person name="Misra R.C."/>
            <person name="Kikuchi S."/>
            <person name="Rejzek M."/>
            <person name="Martin A.C."/>
            <person name="Harkess A."/>
            <person name="Leebens-Mack J."/>
            <person name="Louveau T."/>
            <person name="Stephenson M.J."/>
            <person name="Osbourn A."/>
        </authorList>
    </citation>
    <scope>NUCLEOTIDE SEQUENCE</scope>
    <source>
        <strain evidence="11">S10</strain>
    </source>
</reference>
<dbReference type="Gene3D" id="1.20.120.990">
    <property type="entry name" value="Glycosyltransferase family 88, C-terminal domain"/>
    <property type="match status" value="1"/>
</dbReference>
<evidence type="ECO:0000256" key="7">
    <source>
        <dbReference type="ARBA" id="ARBA00023002"/>
    </source>
</evidence>
<evidence type="ECO:0000256" key="9">
    <source>
        <dbReference type="ARBA" id="ARBA00023033"/>
    </source>
</evidence>
<dbReference type="GO" id="GO:0004497">
    <property type="term" value="F:monooxygenase activity"/>
    <property type="evidence" value="ECO:0007669"/>
    <property type="project" value="UniProtKB-KW"/>
</dbReference>
<keyword evidence="10" id="KW-0472">Membrane</keyword>
<keyword evidence="3" id="KW-0349">Heme</keyword>
<evidence type="ECO:0000313" key="11">
    <source>
        <dbReference type="EMBL" id="KAJ7948832.1"/>
    </source>
</evidence>
<organism evidence="11 12">
    <name type="scientific">Quillaja saponaria</name>
    <name type="common">Soap bark tree</name>
    <dbReference type="NCBI Taxonomy" id="32244"/>
    <lineage>
        <taxon>Eukaryota</taxon>
        <taxon>Viridiplantae</taxon>
        <taxon>Streptophyta</taxon>
        <taxon>Embryophyta</taxon>
        <taxon>Tracheophyta</taxon>
        <taxon>Spermatophyta</taxon>
        <taxon>Magnoliopsida</taxon>
        <taxon>eudicotyledons</taxon>
        <taxon>Gunneridae</taxon>
        <taxon>Pentapetalae</taxon>
        <taxon>rosids</taxon>
        <taxon>fabids</taxon>
        <taxon>Fabales</taxon>
        <taxon>Quillajaceae</taxon>
        <taxon>Quillaja</taxon>
    </lineage>
</organism>
<dbReference type="PANTHER" id="PTHR24282:SF255">
    <property type="entry name" value="CYTOCHROME P450 72A11-RELATED"/>
    <property type="match status" value="1"/>
</dbReference>
<evidence type="ECO:0000256" key="8">
    <source>
        <dbReference type="ARBA" id="ARBA00023004"/>
    </source>
</evidence>
<proteinExistence type="inferred from homology"/>
<dbReference type="GO" id="GO:0016705">
    <property type="term" value="F:oxidoreductase activity, acting on paired donors, with incorporation or reduction of molecular oxygen"/>
    <property type="evidence" value="ECO:0007669"/>
    <property type="project" value="InterPro"/>
</dbReference>
<evidence type="ECO:0000256" key="10">
    <source>
        <dbReference type="ARBA" id="ARBA00023136"/>
    </source>
</evidence>
<keyword evidence="12" id="KW-1185">Reference proteome</keyword>
<dbReference type="Proteomes" id="UP001163823">
    <property type="component" value="Chromosome 12"/>
</dbReference>
<dbReference type="GO" id="GO:0016020">
    <property type="term" value="C:membrane"/>
    <property type="evidence" value="ECO:0007669"/>
    <property type="project" value="UniProtKB-SubCell"/>
</dbReference>
<sequence>MRKEEEVLNKKMKAMEETDKDIQEDDMFSLLLFNRFLPIDLNKRMQETEKDTQASLKGIINKREKAMEAGEAASDDLLAILLESNHMETEEHENNKNGGMSIDLHPNWQARARNEVLQVFGNQKPDFDGLSHLKIMTIILYEALRLGQEGIGMNFMPHH</sequence>
<comment type="caution">
    <text evidence="11">The sequence shown here is derived from an EMBL/GenBank/DDBJ whole genome shotgun (WGS) entry which is preliminary data.</text>
</comment>
<gene>
    <name evidence="11" type="ORF">O6P43_029259</name>
</gene>
<evidence type="ECO:0000256" key="2">
    <source>
        <dbReference type="ARBA" id="ARBA00010617"/>
    </source>
</evidence>
<evidence type="ECO:0000313" key="12">
    <source>
        <dbReference type="Proteomes" id="UP001163823"/>
    </source>
</evidence>
<dbReference type="PANTHER" id="PTHR24282">
    <property type="entry name" value="CYTOCHROME P450 FAMILY MEMBER"/>
    <property type="match status" value="1"/>
</dbReference>
<accession>A0AAD7KZS0</accession>
<comment type="similarity">
    <text evidence="2">Belongs to the cytochrome P450 family.</text>
</comment>
<evidence type="ECO:0000256" key="4">
    <source>
        <dbReference type="ARBA" id="ARBA00022692"/>
    </source>
</evidence>
<dbReference type="Gene3D" id="1.10.630.10">
    <property type="entry name" value="Cytochrome P450"/>
    <property type="match status" value="1"/>
</dbReference>
<dbReference type="GO" id="GO:0020037">
    <property type="term" value="F:heme binding"/>
    <property type="evidence" value="ECO:0007669"/>
    <property type="project" value="InterPro"/>
</dbReference>
<dbReference type="InterPro" id="IPR036396">
    <property type="entry name" value="Cyt_P450_sf"/>
</dbReference>
<keyword evidence="6" id="KW-1133">Transmembrane helix</keyword>
<dbReference type="EMBL" id="JARAOO010000012">
    <property type="protein sequence ID" value="KAJ7948832.1"/>
    <property type="molecule type" value="Genomic_DNA"/>
</dbReference>
<evidence type="ECO:0000256" key="6">
    <source>
        <dbReference type="ARBA" id="ARBA00022989"/>
    </source>
</evidence>
<evidence type="ECO:0000256" key="3">
    <source>
        <dbReference type="ARBA" id="ARBA00022617"/>
    </source>
</evidence>
<evidence type="ECO:0000256" key="1">
    <source>
        <dbReference type="ARBA" id="ARBA00004167"/>
    </source>
</evidence>
<name>A0AAD7KZS0_QUISA</name>
<dbReference type="GO" id="GO:0005506">
    <property type="term" value="F:iron ion binding"/>
    <property type="evidence" value="ECO:0007669"/>
    <property type="project" value="InterPro"/>
</dbReference>
<dbReference type="SUPFAM" id="SSF48264">
    <property type="entry name" value="Cytochrome P450"/>
    <property type="match status" value="1"/>
</dbReference>
<protein>
    <submittedName>
        <fullName evidence="11">Cytochrome P450 family protein</fullName>
    </submittedName>
</protein>
<dbReference type="InterPro" id="IPR050665">
    <property type="entry name" value="Cytochrome_P450_Monooxygen"/>
</dbReference>
<keyword evidence="7" id="KW-0560">Oxidoreductase</keyword>
<keyword evidence="8" id="KW-0408">Iron</keyword>
<evidence type="ECO:0000256" key="5">
    <source>
        <dbReference type="ARBA" id="ARBA00022723"/>
    </source>
</evidence>
<dbReference type="KEGG" id="qsa:O6P43_029259"/>
<comment type="subcellular location">
    <subcellularLocation>
        <location evidence="1">Membrane</location>
        <topology evidence="1">Single-pass membrane protein</topology>
    </subcellularLocation>
</comment>
<keyword evidence="9" id="KW-0503">Monooxygenase</keyword>